<dbReference type="GO" id="GO:0032259">
    <property type="term" value="P:methylation"/>
    <property type="evidence" value="ECO:0007669"/>
    <property type="project" value="UniProtKB-KW"/>
</dbReference>
<evidence type="ECO:0000259" key="4">
    <source>
        <dbReference type="Pfam" id="PF01555"/>
    </source>
</evidence>
<keyword evidence="2" id="KW-0808">Transferase</keyword>
<dbReference type="PRINTS" id="PR00506">
    <property type="entry name" value="D21N6MTFRASE"/>
</dbReference>
<evidence type="ECO:0000313" key="5">
    <source>
        <dbReference type="EMBL" id="KZX10148.1"/>
    </source>
</evidence>
<dbReference type="Gene3D" id="3.40.50.150">
    <property type="entry name" value="Vaccinia Virus protein VP39"/>
    <property type="match status" value="1"/>
</dbReference>
<keyword evidence="1 5" id="KW-0489">Methyltransferase</keyword>
<keyword evidence="3" id="KW-0949">S-adenosyl-L-methionine</keyword>
<dbReference type="Pfam" id="PF01555">
    <property type="entry name" value="N6_N4_Mtase"/>
    <property type="match status" value="1"/>
</dbReference>
<comment type="caution">
    <text evidence="5">The sequence shown here is derived from an EMBL/GenBank/DDBJ whole genome shotgun (WGS) entry which is preliminary data.</text>
</comment>
<reference evidence="5 6" key="1">
    <citation type="submission" date="2016-04" db="EMBL/GenBank/DDBJ databases">
        <title>Genome sequence of Methanobrevibacter curvatus DSM 11111.</title>
        <authorList>
            <person name="Poehlein A."/>
            <person name="Seedorf H."/>
            <person name="Daniel R."/>
        </authorList>
    </citation>
    <scope>NUCLEOTIDE SEQUENCE [LARGE SCALE GENOMIC DNA]</scope>
    <source>
        <strain evidence="5 6">DSM 11111</strain>
    </source>
</reference>
<dbReference type="GO" id="GO:0008170">
    <property type="term" value="F:N-methyltransferase activity"/>
    <property type="evidence" value="ECO:0007669"/>
    <property type="project" value="InterPro"/>
</dbReference>
<dbReference type="InterPro" id="IPR002295">
    <property type="entry name" value="N4/N6-MTase_EcoPI_Mod-like"/>
</dbReference>
<dbReference type="InterPro" id="IPR002941">
    <property type="entry name" value="DNA_methylase_N4/N6"/>
</dbReference>
<dbReference type="InterPro" id="IPR029063">
    <property type="entry name" value="SAM-dependent_MTases_sf"/>
</dbReference>
<protein>
    <submittedName>
        <fullName evidence="5">DNA methylase</fullName>
    </submittedName>
</protein>
<dbReference type="Proteomes" id="UP000077245">
    <property type="component" value="Unassembled WGS sequence"/>
</dbReference>
<dbReference type="PATRIC" id="fig|49547.3.peg.1989"/>
<dbReference type="SUPFAM" id="SSF53335">
    <property type="entry name" value="S-adenosyl-L-methionine-dependent methyltransferases"/>
    <property type="match status" value="1"/>
</dbReference>
<dbReference type="PIRSF" id="PIRSF015855">
    <property type="entry name" value="TypeIII_Mtase_mKpnI"/>
    <property type="match status" value="1"/>
</dbReference>
<sequence length="471" mass="54479">MMYPRLKLARNLLTNDGVIFISIDDNELNNLMKISDEIFGKSNLVTIITIKTGGPGGFKSKANKPVKVKEFVLIYAKNIEYYNYISTFVEKSGKWDTHFNSFYDHESNQVFPLIEILKKKKIVNENTKLSDLSLNQKEFQDFYRKYKSNIFDTKFYKDSEEKNKSLQSKDEVIIHKRTDGRKLYLLNGRLLNFLETSFKPINTTGTKAITTPLSDIWEDLPYNNIQNESNIPTFKSGQKPLNLIKRMLSMTDTNNQIILDFFSGSSTTAHAILELNALDNYKRKFIMVQIPEPIESKEELYKEGFFNIAEIGKERIRRAGDKIIEKSNNNDLDTGFKVFKLYSSNLKKWDPDYKDPEQALLTSGDNIKEDRTELDLIYEIMLKYGIDLTLPIKEFELNNKKIYSIGFGSLLICLDNNITKEIATEIIKLKKELSPETTRIVFKDNGFASDSDKTNIKETLKTNNIDEFITI</sequence>
<organism evidence="5 6">
    <name type="scientific">Methanobrevibacter curvatus</name>
    <dbReference type="NCBI Taxonomy" id="49547"/>
    <lineage>
        <taxon>Archaea</taxon>
        <taxon>Methanobacteriati</taxon>
        <taxon>Methanobacteriota</taxon>
        <taxon>Methanomada group</taxon>
        <taxon>Methanobacteria</taxon>
        <taxon>Methanobacteriales</taxon>
        <taxon>Methanobacteriaceae</taxon>
        <taxon>Methanobrevibacter</taxon>
    </lineage>
</organism>
<evidence type="ECO:0000256" key="2">
    <source>
        <dbReference type="ARBA" id="ARBA00022679"/>
    </source>
</evidence>
<dbReference type="EMBL" id="LWMV01000222">
    <property type="protein sequence ID" value="KZX10148.1"/>
    <property type="molecule type" value="Genomic_DNA"/>
</dbReference>
<evidence type="ECO:0000313" key="6">
    <source>
        <dbReference type="Proteomes" id="UP000077245"/>
    </source>
</evidence>
<dbReference type="AlphaFoldDB" id="A0A165Z205"/>
<dbReference type="GO" id="GO:0003677">
    <property type="term" value="F:DNA binding"/>
    <property type="evidence" value="ECO:0007669"/>
    <property type="project" value="InterPro"/>
</dbReference>
<dbReference type="STRING" id="49547.MBCUR_18830"/>
<proteinExistence type="predicted"/>
<dbReference type="OrthoDB" id="78302at2157"/>
<gene>
    <name evidence="5" type="ORF">MBCUR_18830</name>
</gene>
<feature type="domain" description="DNA methylase N-4/N-6" evidence="4">
    <location>
        <begin position="2"/>
        <end position="277"/>
    </location>
</feature>
<keyword evidence="6" id="KW-1185">Reference proteome</keyword>
<evidence type="ECO:0000256" key="1">
    <source>
        <dbReference type="ARBA" id="ARBA00022603"/>
    </source>
</evidence>
<evidence type="ECO:0000256" key="3">
    <source>
        <dbReference type="ARBA" id="ARBA00022691"/>
    </source>
</evidence>
<accession>A0A165Z205</accession>
<name>A0A165Z205_9EURY</name>